<keyword evidence="1" id="KW-0812">Transmembrane</keyword>
<keyword evidence="1" id="KW-0472">Membrane</keyword>
<dbReference type="RefSeq" id="WP_394481918.1">
    <property type="nucleotide sequence ID" value="NZ_JBIGHV010000007.1"/>
</dbReference>
<sequence>MLLIPIAGFSSRIISNEPLLIAISVGLAYLVVPAYLLHIWPARKRANVKSMHDALLAGELVTVEHQVSQVAQIDEMEDEGFHFLLTTESGDTLFLSGQDLYGPVDRKGFPSTRVRIFSNVVSGLRYGIEPLGLPLESWPVYESLTLEQLRSKDALEDGTYYKQSIPDLVLKLGLRMAPSGATHNVA</sequence>
<name>A0ABW7F815_9BURK</name>
<feature type="transmembrane region" description="Helical" evidence="1">
    <location>
        <begin position="20"/>
        <end position="40"/>
    </location>
</feature>
<proteinExistence type="predicted"/>
<gene>
    <name evidence="2" type="ORF">ACG00Y_20095</name>
</gene>
<evidence type="ECO:0000313" key="3">
    <source>
        <dbReference type="Proteomes" id="UP001606210"/>
    </source>
</evidence>
<dbReference type="EMBL" id="JBIGHV010000007">
    <property type="protein sequence ID" value="MFG6432234.1"/>
    <property type="molecule type" value="Genomic_DNA"/>
</dbReference>
<comment type="caution">
    <text evidence="2">The sequence shown here is derived from an EMBL/GenBank/DDBJ whole genome shotgun (WGS) entry which is preliminary data.</text>
</comment>
<accession>A0ABW7F815</accession>
<dbReference type="Proteomes" id="UP001606210">
    <property type="component" value="Unassembled WGS sequence"/>
</dbReference>
<evidence type="ECO:0000256" key="1">
    <source>
        <dbReference type="SAM" id="Phobius"/>
    </source>
</evidence>
<organism evidence="2 3">
    <name type="scientific">Pelomonas parva</name>
    <dbReference type="NCBI Taxonomy" id="3299032"/>
    <lineage>
        <taxon>Bacteria</taxon>
        <taxon>Pseudomonadati</taxon>
        <taxon>Pseudomonadota</taxon>
        <taxon>Betaproteobacteria</taxon>
        <taxon>Burkholderiales</taxon>
        <taxon>Sphaerotilaceae</taxon>
        <taxon>Roseateles</taxon>
    </lineage>
</organism>
<protein>
    <submittedName>
        <fullName evidence="2">Uncharacterized protein</fullName>
    </submittedName>
</protein>
<keyword evidence="3" id="KW-1185">Reference proteome</keyword>
<evidence type="ECO:0000313" key="2">
    <source>
        <dbReference type="EMBL" id="MFG6432234.1"/>
    </source>
</evidence>
<keyword evidence="1" id="KW-1133">Transmembrane helix</keyword>
<reference evidence="2 3" key="1">
    <citation type="submission" date="2024-08" db="EMBL/GenBank/DDBJ databases">
        <authorList>
            <person name="Lu H."/>
        </authorList>
    </citation>
    <scope>NUCLEOTIDE SEQUENCE [LARGE SCALE GENOMIC DNA]</scope>
    <source>
        <strain evidence="2 3">LYH14W</strain>
    </source>
</reference>